<dbReference type="SUPFAM" id="SSF53756">
    <property type="entry name" value="UDP-Glycosyltransferase/glycogen phosphorylase"/>
    <property type="match status" value="1"/>
</dbReference>
<name>A0A919P1L3_9CELL</name>
<evidence type="ECO:0000313" key="5">
    <source>
        <dbReference type="EMBL" id="GIG20188.1"/>
    </source>
</evidence>
<protein>
    <submittedName>
        <fullName evidence="5">Glycosyl transferase</fullName>
    </submittedName>
</protein>
<evidence type="ECO:0000256" key="1">
    <source>
        <dbReference type="ARBA" id="ARBA00022676"/>
    </source>
</evidence>
<comment type="caution">
    <text evidence="5">The sequence shown here is derived from an EMBL/GenBank/DDBJ whole genome shotgun (WGS) entry which is preliminary data.</text>
</comment>
<proteinExistence type="predicted"/>
<sequence>MTGAEGSPADPLDPGRTPRHGDVSRLRVAMTLEQCWQPVPGGSGTYIVELARALGSLGDVDVVGLAARHGSDEQPLLDAGVPVRKSRLPRPALYESWNRLRRPLAEDLVDTDVVHATTWAVPGTRRPLVVTVHDLAFLREPAHFTARGNAFFRRALRIVRDEADRVVVPSGATADECVAEGIEPRRVEIVPHGVRAEDVDRTARAAWRRRFDVPGPYVLWCGTLEPRKNVPTLVEAFARARRAGLADHTLVLVGPEGWGAAADQVRRALDQLPADAVRLLGRLDHADLQAAYAEADVFAFPSVREGFGMPVLEAMAHGVPVVTTRGSAMAEFTGQHAELVGAEDADDIAQGLVRAAGSSDLDRAEIRTHAERYSWDSAARAHVRVYRAVVSS</sequence>
<keyword evidence="2 5" id="KW-0808">Transferase</keyword>
<accession>A0A919P1L3</accession>
<evidence type="ECO:0000256" key="2">
    <source>
        <dbReference type="ARBA" id="ARBA00022679"/>
    </source>
</evidence>
<dbReference type="GO" id="GO:0016757">
    <property type="term" value="F:glycosyltransferase activity"/>
    <property type="evidence" value="ECO:0007669"/>
    <property type="project" value="UniProtKB-KW"/>
</dbReference>
<dbReference type="GO" id="GO:0009103">
    <property type="term" value="P:lipopolysaccharide biosynthetic process"/>
    <property type="evidence" value="ECO:0007669"/>
    <property type="project" value="TreeGrafter"/>
</dbReference>
<reference evidence="5" key="1">
    <citation type="submission" date="2021-01" db="EMBL/GenBank/DDBJ databases">
        <title>Whole genome shotgun sequence of Cellulomonas chitinilytica NBRC 110799.</title>
        <authorList>
            <person name="Komaki H."/>
            <person name="Tamura T."/>
        </authorList>
    </citation>
    <scope>NUCLEOTIDE SEQUENCE</scope>
    <source>
        <strain evidence="5">NBRC 110799</strain>
    </source>
</reference>
<keyword evidence="6" id="KW-1185">Reference proteome</keyword>
<organism evidence="5 6">
    <name type="scientific">Cellulomonas chitinilytica</name>
    <dbReference type="NCBI Taxonomy" id="398759"/>
    <lineage>
        <taxon>Bacteria</taxon>
        <taxon>Bacillati</taxon>
        <taxon>Actinomycetota</taxon>
        <taxon>Actinomycetes</taxon>
        <taxon>Micrococcales</taxon>
        <taxon>Cellulomonadaceae</taxon>
        <taxon>Cellulomonas</taxon>
    </lineage>
</organism>
<feature type="domain" description="Glycosyltransferase subfamily 4-like N-terminal" evidence="4">
    <location>
        <begin position="40"/>
        <end position="196"/>
    </location>
</feature>
<dbReference type="Pfam" id="PF13692">
    <property type="entry name" value="Glyco_trans_1_4"/>
    <property type="match status" value="1"/>
</dbReference>
<dbReference type="AlphaFoldDB" id="A0A919P1L3"/>
<dbReference type="Pfam" id="PF13439">
    <property type="entry name" value="Glyco_transf_4"/>
    <property type="match status" value="1"/>
</dbReference>
<evidence type="ECO:0000256" key="3">
    <source>
        <dbReference type="SAM" id="MobiDB-lite"/>
    </source>
</evidence>
<gene>
    <name evidence="5" type="ORF">Cch01nite_09120</name>
</gene>
<feature type="region of interest" description="Disordered" evidence="3">
    <location>
        <begin position="1"/>
        <end position="21"/>
    </location>
</feature>
<dbReference type="EMBL" id="BONK01000002">
    <property type="protein sequence ID" value="GIG20188.1"/>
    <property type="molecule type" value="Genomic_DNA"/>
</dbReference>
<evidence type="ECO:0000259" key="4">
    <source>
        <dbReference type="Pfam" id="PF13439"/>
    </source>
</evidence>
<dbReference type="Gene3D" id="3.40.50.2000">
    <property type="entry name" value="Glycogen Phosphorylase B"/>
    <property type="match status" value="2"/>
</dbReference>
<dbReference type="PANTHER" id="PTHR46401">
    <property type="entry name" value="GLYCOSYLTRANSFERASE WBBK-RELATED"/>
    <property type="match status" value="1"/>
</dbReference>
<dbReference type="Proteomes" id="UP000632740">
    <property type="component" value="Unassembled WGS sequence"/>
</dbReference>
<dbReference type="CDD" id="cd03809">
    <property type="entry name" value="GT4_MtfB-like"/>
    <property type="match status" value="1"/>
</dbReference>
<keyword evidence="1" id="KW-0328">Glycosyltransferase</keyword>
<dbReference type="PANTHER" id="PTHR46401:SF2">
    <property type="entry name" value="GLYCOSYLTRANSFERASE WBBK-RELATED"/>
    <property type="match status" value="1"/>
</dbReference>
<evidence type="ECO:0000313" key="6">
    <source>
        <dbReference type="Proteomes" id="UP000632740"/>
    </source>
</evidence>
<dbReference type="InterPro" id="IPR028098">
    <property type="entry name" value="Glyco_trans_4-like_N"/>
</dbReference>